<evidence type="ECO:0000313" key="1">
    <source>
        <dbReference type="EMBL" id="GAA4786145.1"/>
    </source>
</evidence>
<dbReference type="InterPro" id="IPR018490">
    <property type="entry name" value="cNMP-bd_dom_sf"/>
</dbReference>
<sequence>MHDEKAQYIRAALTALRQAFNLPEALEVELTARARLVMFSQLSYIEYPGLAEDGYLWYMVRGIARSVVFDQQFQLQYSLFLWTKGDVIFQPDSFFFEKPREEAVQVLEDSILLQLPIPQLRRLLATFPQIDQLLAHLWGQHELRLIRYSSWLHLGTRERMKAFLTYYPNITERVPHYLLAEFLNMNRNTFSRLLRSIKKK</sequence>
<gene>
    <name evidence="1" type="ORF">GCM10023231_12580</name>
</gene>
<evidence type="ECO:0000313" key="2">
    <source>
        <dbReference type="Proteomes" id="UP001501411"/>
    </source>
</evidence>
<dbReference type="SUPFAM" id="SSF51206">
    <property type="entry name" value="cAMP-binding domain-like"/>
    <property type="match status" value="1"/>
</dbReference>
<protein>
    <recommendedName>
        <fullName evidence="3">Crp/Fnr family transcriptional regulator</fullName>
    </recommendedName>
</protein>
<dbReference type="RefSeq" id="WP_345230893.1">
    <property type="nucleotide sequence ID" value="NZ_BAABIQ010000006.1"/>
</dbReference>
<keyword evidence="2" id="KW-1185">Reference proteome</keyword>
<dbReference type="EMBL" id="BAABIQ010000006">
    <property type="protein sequence ID" value="GAA4786145.1"/>
    <property type="molecule type" value="Genomic_DNA"/>
</dbReference>
<comment type="caution">
    <text evidence="1">The sequence shown here is derived from an EMBL/GenBank/DDBJ whole genome shotgun (WGS) entry which is preliminary data.</text>
</comment>
<evidence type="ECO:0008006" key="3">
    <source>
        <dbReference type="Google" id="ProtNLM"/>
    </source>
</evidence>
<reference evidence="2" key="1">
    <citation type="journal article" date="2019" name="Int. J. Syst. Evol. Microbiol.">
        <title>The Global Catalogue of Microorganisms (GCM) 10K type strain sequencing project: providing services to taxonomists for standard genome sequencing and annotation.</title>
        <authorList>
            <consortium name="The Broad Institute Genomics Platform"/>
            <consortium name="The Broad Institute Genome Sequencing Center for Infectious Disease"/>
            <person name="Wu L."/>
            <person name="Ma J."/>
        </authorList>
    </citation>
    <scope>NUCLEOTIDE SEQUENCE [LARGE SCALE GENOMIC DNA]</scope>
    <source>
        <strain evidence="2">JCM 18200</strain>
    </source>
</reference>
<accession>A0ABP9AUI7</accession>
<name>A0ABP9AUI7_9SPHI</name>
<proteinExistence type="predicted"/>
<dbReference type="Gene3D" id="2.60.120.10">
    <property type="entry name" value="Jelly Rolls"/>
    <property type="match status" value="1"/>
</dbReference>
<organism evidence="1 2">
    <name type="scientific">Olivibacter ginsenosidimutans</name>
    <dbReference type="NCBI Taxonomy" id="1176537"/>
    <lineage>
        <taxon>Bacteria</taxon>
        <taxon>Pseudomonadati</taxon>
        <taxon>Bacteroidota</taxon>
        <taxon>Sphingobacteriia</taxon>
        <taxon>Sphingobacteriales</taxon>
        <taxon>Sphingobacteriaceae</taxon>
        <taxon>Olivibacter</taxon>
    </lineage>
</organism>
<dbReference type="Proteomes" id="UP001501411">
    <property type="component" value="Unassembled WGS sequence"/>
</dbReference>
<dbReference type="InterPro" id="IPR014710">
    <property type="entry name" value="RmlC-like_jellyroll"/>
</dbReference>